<dbReference type="Proteomes" id="UP000712281">
    <property type="component" value="Unassembled WGS sequence"/>
</dbReference>
<organism evidence="2 3">
    <name type="scientific">Brassica cretica</name>
    <name type="common">Mustard</name>
    <dbReference type="NCBI Taxonomy" id="69181"/>
    <lineage>
        <taxon>Eukaryota</taxon>
        <taxon>Viridiplantae</taxon>
        <taxon>Streptophyta</taxon>
        <taxon>Embryophyta</taxon>
        <taxon>Tracheophyta</taxon>
        <taxon>Spermatophyta</taxon>
        <taxon>Magnoliopsida</taxon>
        <taxon>eudicotyledons</taxon>
        <taxon>Gunneridae</taxon>
        <taxon>Pentapetalae</taxon>
        <taxon>rosids</taxon>
        <taxon>malvids</taxon>
        <taxon>Brassicales</taxon>
        <taxon>Brassicaceae</taxon>
        <taxon>Brassiceae</taxon>
        <taxon>Brassica</taxon>
    </lineage>
</organism>
<gene>
    <name evidence="2" type="ORF">F2Q68_00025610</name>
</gene>
<name>A0A8S9IC13_BRACR</name>
<evidence type="ECO:0000313" key="3">
    <source>
        <dbReference type="Proteomes" id="UP000712281"/>
    </source>
</evidence>
<accession>A0A8S9IC13</accession>
<evidence type="ECO:0000313" key="2">
    <source>
        <dbReference type="EMBL" id="KAF2566876.1"/>
    </source>
</evidence>
<feature type="region of interest" description="Disordered" evidence="1">
    <location>
        <begin position="52"/>
        <end position="84"/>
    </location>
</feature>
<protein>
    <submittedName>
        <fullName evidence="2">Uncharacterized protein</fullName>
    </submittedName>
</protein>
<dbReference type="EMBL" id="QGKW02001911">
    <property type="protein sequence ID" value="KAF2566876.1"/>
    <property type="molecule type" value="Genomic_DNA"/>
</dbReference>
<proteinExistence type="predicted"/>
<sequence length="289" mass="32008">MVSGPFRNGAMGDVVPHDSKVMRVRTRIGGANAERIRSGDVSDALTEALREETRLPRLSSQGTKHPEGDTSIACVKSSSPTGSDGRDVLQRRLNQMNCPITEDPDSVAHLVRHFKPAGCPLPSLRNMTEREAYVKMAVAHAKIAKDVVGQGLDHGTLTFKVIRSPRGLLHNQCGLSGGMTAFLDVTEGKENQKPASRMVLHKACYVNFRKFLRKTWFFGRILMTHSFLEQIGQPEVDLANHQEEIAPFNVHDATSILEFSSSQMFSMLFRDSLGTTETERNALVNEDFS</sequence>
<evidence type="ECO:0000256" key="1">
    <source>
        <dbReference type="SAM" id="MobiDB-lite"/>
    </source>
</evidence>
<dbReference type="AlphaFoldDB" id="A0A8S9IC13"/>
<reference evidence="2" key="1">
    <citation type="submission" date="2019-12" db="EMBL/GenBank/DDBJ databases">
        <title>Genome sequencing and annotation of Brassica cretica.</title>
        <authorList>
            <person name="Studholme D.J."/>
            <person name="Sarris P.F."/>
        </authorList>
    </citation>
    <scope>NUCLEOTIDE SEQUENCE</scope>
    <source>
        <strain evidence="2">PFS-001/15</strain>
        <tissue evidence="2">Leaf</tissue>
    </source>
</reference>
<comment type="caution">
    <text evidence="2">The sequence shown here is derived from an EMBL/GenBank/DDBJ whole genome shotgun (WGS) entry which is preliminary data.</text>
</comment>